<name>A0A8H3IF21_9LECA</name>
<feature type="region of interest" description="Disordered" evidence="1">
    <location>
        <begin position="76"/>
        <end position="99"/>
    </location>
</feature>
<keyword evidence="3" id="KW-1185">Reference proteome</keyword>
<sequence>MGDGKLTVPGNPMGNVTAGRKVKRRRVLFDDQNQDDSDSFLPEDDRRGGEAEEVEVNVEDAVISKMSKEYHIDISEKQKNSLLSSDDPENEYAEPNWLP</sequence>
<reference evidence="2" key="1">
    <citation type="submission" date="2021-03" db="EMBL/GenBank/DDBJ databases">
        <authorList>
            <person name="Tagirdzhanova G."/>
        </authorList>
    </citation>
    <scope>NUCLEOTIDE SEQUENCE</scope>
</reference>
<dbReference type="AlphaFoldDB" id="A0A8H3IF21"/>
<comment type="caution">
    <text evidence="2">The sequence shown here is derived from an EMBL/GenBank/DDBJ whole genome shotgun (WGS) entry which is preliminary data.</text>
</comment>
<evidence type="ECO:0000313" key="3">
    <source>
        <dbReference type="Proteomes" id="UP000664521"/>
    </source>
</evidence>
<organism evidence="2 3">
    <name type="scientific">Heterodermia speciosa</name>
    <dbReference type="NCBI Taxonomy" id="116794"/>
    <lineage>
        <taxon>Eukaryota</taxon>
        <taxon>Fungi</taxon>
        <taxon>Dikarya</taxon>
        <taxon>Ascomycota</taxon>
        <taxon>Pezizomycotina</taxon>
        <taxon>Lecanoromycetes</taxon>
        <taxon>OSLEUM clade</taxon>
        <taxon>Lecanoromycetidae</taxon>
        <taxon>Caliciales</taxon>
        <taxon>Physciaceae</taxon>
        <taxon>Heterodermia</taxon>
    </lineage>
</organism>
<feature type="compositionally biased region" description="Acidic residues" evidence="1">
    <location>
        <begin position="32"/>
        <end position="42"/>
    </location>
</feature>
<evidence type="ECO:0000313" key="2">
    <source>
        <dbReference type="EMBL" id="CAF9911319.1"/>
    </source>
</evidence>
<evidence type="ECO:0000256" key="1">
    <source>
        <dbReference type="SAM" id="MobiDB-lite"/>
    </source>
</evidence>
<dbReference type="Proteomes" id="UP000664521">
    <property type="component" value="Unassembled WGS sequence"/>
</dbReference>
<feature type="region of interest" description="Disordered" evidence="1">
    <location>
        <begin position="1"/>
        <end position="60"/>
    </location>
</feature>
<protein>
    <submittedName>
        <fullName evidence="2">Uncharacterized protein</fullName>
    </submittedName>
</protein>
<accession>A0A8H3IF21</accession>
<gene>
    <name evidence="2" type="ORF">HETSPECPRED_000299</name>
</gene>
<dbReference type="EMBL" id="CAJPDS010000010">
    <property type="protein sequence ID" value="CAF9911319.1"/>
    <property type="molecule type" value="Genomic_DNA"/>
</dbReference>
<proteinExistence type="predicted"/>